<dbReference type="InterPro" id="IPR050789">
    <property type="entry name" value="Diverse_Enzym_Activities"/>
</dbReference>
<dbReference type="Pfam" id="PF00144">
    <property type="entry name" value="Beta-lactamase"/>
    <property type="match status" value="1"/>
</dbReference>
<dbReference type="Gene3D" id="3.40.710.10">
    <property type="entry name" value="DD-peptidase/beta-lactamase superfamily"/>
    <property type="match status" value="1"/>
</dbReference>
<sequence>MIRTMARLEAAMDRRALLRMGACAGLGAALMPRLALAASDPDLLPQVRAVVERWVGPGKFPGMVASLGIPAREPQFVARGSEGFADGDAVTADSLFRIYSMTKPVTGMAAMQLVSEGKLGLDQPLYELLPRYRHMQVQDTYDGPITELHPARSPITIRHLLTHTSGIGYTIIQKGPIKDLMERKGLVAGQISRMKIPGVFEGEPVHGLDRFADRLAEVPLVADPGTRWSYSMGLDLMGRVIEVASGRSFADYLRETIFEPAGMTSTFFQVPQSDAGRLTTNYGALGTLLVPIDTGADSIFLEKPPFPFGGAGLVSSPRDYDRFLRMLAQSGMIDGQRVLAAQAVHAGTGDLLPAGVTIPAAFGGAAGFGAGGRVGRGGEAGIYGWSGAAGTVGMVDTVHALRSQIFVQFMPPNAVDLLPEFQAALKADVMALLEKR</sequence>
<proteinExistence type="predicted"/>
<organism evidence="3 4">
    <name type="scientific">Novosphingobium mathurense</name>
    <dbReference type="NCBI Taxonomy" id="428990"/>
    <lineage>
        <taxon>Bacteria</taxon>
        <taxon>Pseudomonadati</taxon>
        <taxon>Pseudomonadota</taxon>
        <taxon>Alphaproteobacteria</taxon>
        <taxon>Sphingomonadales</taxon>
        <taxon>Sphingomonadaceae</taxon>
        <taxon>Novosphingobium</taxon>
    </lineage>
</organism>
<evidence type="ECO:0000259" key="2">
    <source>
        <dbReference type="Pfam" id="PF00144"/>
    </source>
</evidence>
<feature type="signal peptide" evidence="1">
    <location>
        <begin position="1"/>
        <end position="37"/>
    </location>
</feature>
<evidence type="ECO:0000313" key="3">
    <source>
        <dbReference type="EMBL" id="SLK07259.1"/>
    </source>
</evidence>
<evidence type="ECO:0000256" key="1">
    <source>
        <dbReference type="SAM" id="SignalP"/>
    </source>
</evidence>
<dbReference type="InterPro" id="IPR001466">
    <property type="entry name" value="Beta-lactam-related"/>
</dbReference>
<dbReference type="InterPro" id="IPR012338">
    <property type="entry name" value="Beta-lactam/transpept-like"/>
</dbReference>
<dbReference type="EMBL" id="FVZE01000006">
    <property type="protein sequence ID" value="SLK07259.1"/>
    <property type="molecule type" value="Genomic_DNA"/>
</dbReference>
<feature type="chain" id="PRO_5012414226" evidence="1">
    <location>
        <begin position="38"/>
        <end position="436"/>
    </location>
</feature>
<evidence type="ECO:0000313" key="4">
    <source>
        <dbReference type="Proteomes" id="UP000190989"/>
    </source>
</evidence>
<dbReference type="PANTHER" id="PTHR43283:SF3">
    <property type="entry name" value="BETA-LACTAMASE FAMILY PROTEIN (AFU_ORTHOLOGUE AFUA_5G07500)"/>
    <property type="match status" value="1"/>
</dbReference>
<dbReference type="STRING" id="428990.SAMN06295987_106164"/>
<reference evidence="4" key="1">
    <citation type="submission" date="2017-02" db="EMBL/GenBank/DDBJ databases">
        <authorList>
            <person name="Varghese N."/>
            <person name="Submissions S."/>
        </authorList>
    </citation>
    <scope>NUCLEOTIDE SEQUENCE [LARGE SCALE GENOMIC DNA]</scope>
    <source>
        <strain evidence="4">SM117</strain>
    </source>
</reference>
<protein>
    <submittedName>
        <fullName evidence="3">CubicO group peptidase, beta-lactamase class C family</fullName>
    </submittedName>
</protein>
<dbReference type="SUPFAM" id="SSF56601">
    <property type="entry name" value="beta-lactamase/transpeptidase-like"/>
    <property type="match status" value="1"/>
</dbReference>
<dbReference type="Proteomes" id="UP000190989">
    <property type="component" value="Unassembled WGS sequence"/>
</dbReference>
<feature type="domain" description="Beta-lactamase-related" evidence="2">
    <location>
        <begin position="57"/>
        <end position="414"/>
    </location>
</feature>
<dbReference type="RefSeq" id="WP_079731279.1">
    <property type="nucleotide sequence ID" value="NZ_FVZE01000006.1"/>
</dbReference>
<gene>
    <name evidence="3" type="ORF">SAMN06295987_106164</name>
</gene>
<dbReference type="InterPro" id="IPR006311">
    <property type="entry name" value="TAT_signal"/>
</dbReference>
<dbReference type="AlphaFoldDB" id="A0A1U6IGX4"/>
<name>A0A1U6IGX4_9SPHN</name>
<dbReference type="PROSITE" id="PS51318">
    <property type="entry name" value="TAT"/>
    <property type="match status" value="1"/>
</dbReference>
<dbReference type="PANTHER" id="PTHR43283">
    <property type="entry name" value="BETA-LACTAMASE-RELATED"/>
    <property type="match status" value="1"/>
</dbReference>
<keyword evidence="1" id="KW-0732">Signal</keyword>
<accession>A0A1U6IGX4</accession>
<keyword evidence="4" id="KW-1185">Reference proteome</keyword>